<dbReference type="EMBL" id="JACXWD010000037">
    <property type="protein sequence ID" value="MBD3868630.1"/>
    <property type="molecule type" value="Genomic_DNA"/>
</dbReference>
<evidence type="ECO:0000313" key="1">
    <source>
        <dbReference type="EMBL" id="MBD3868630.1"/>
    </source>
</evidence>
<reference evidence="1 2" key="1">
    <citation type="submission" date="2020-08" db="EMBL/GenBank/DDBJ databases">
        <title>Acidobacteriota in marine sediments use diverse sulfur dissimilation pathways.</title>
        <authorList>
            <person name="Wasmund K."/>
        </authorList>
    </citation>
    <scope>NUCLEOTIDE SEQUENCE [LARGE SCALE GENOMIC DNA]</scope>
    <source>
        <strain evidence="1">MAG AM4</strain>
    </source>
</reference>
<organism evidence="1 2">
    <name type="scientific">Candidatus Polarisedimenticola svalbardensis</name>
    <dbReference type="NCBI Taxonomy" id="2886004"/>
    <lineage>
        <taxon>Bacteria</taxon>
        <taxon>Pseudomonadati</taxon>
        <taxon>Acidobacteriota</taxon>
        <taxon>Candidatus Polarisedimenticolia</taxon>
        <taxon>Candidatus Polarisedimenticolales</taxon>
        <taxon>Candidatus Polarisedimenticolaceae</taxon>
        <taxon>Candidatus Polarisedimenticola</taxon>
    </lineage>
</organism>
<proteinExistence type="predicted"/>
<name>A0A8J6Y7C1_9BACT</name>
<evidence type="ECO:0000313" key="2">
    <source>
        <dbReference type="Proteomes" id="UP000648239"/>
    </source>
</evidence>
<gene>
    <name evidence="1" type="ORF">IFK94_10945</name>
</gene>
<protein>
    <submittedName>
        <fullName evidence="1">Uncharacterized protein</fullName>
    </submittedName>
</protein>
<accession>A0A8J6Y7C1</accession>
<dbReference type="AlphaFoldDB" id="A0A8J6Y7C1"/>
<sequence>MTDLELETSPVIQVMHDSGAGSASDVTDDALPAGQGTEGNQFYFDFSGKWQFNLKTKNYTAPGTYHVTMVSGDLTEYDISPVCEATFVIE</sequence>
<dbReference type="Proteomes" id="UP000648239">
    <property type="component" value="Unassembled WGS sequence"/>
</dbReference>
<comment type="caution">
    <text evidence="1">The sequence shown here is derived from an EMBL/GenBank/DDBJ whole genome shotgun (WGS) entry which is preliminary data.</text>
</comment>